<dbReference type="AlphaFoldDB" id="A0A4U1ENY7"/>
<evidence type="ECO:0000313" key="2">
    <source>
        <dbReference type="EMBL" id="TKC38205.1"/>
    </source>
</evidence>
<reference evidence="3" key="1">
    <citation type="journal article" date="2019" name="IScience">
        <title>Narwhal Genome Reveals Long-Term Low Genetic Diversity despite Current Large Abundance Size.</title>
        <authorList>
            <person name="Westbury M.V."/>
            <person name="Petersen B."/>
            <person name="Garde E."/>
            <person name="Heide-Jorgensen M.P."/>
            <person name="Lorenzen E.D."/>
        </authorList>
    </citation>
    <scope>NUCLEOTIDE SEQUENCE [LARGE SCALE GENOMIC DNA]</scope>
</reference>
<proteinExistence type="predicted"/>
<feature type="region of interest" description="Disordered" evidence="1">
    <location>
        <begin position="76"/>
        <end position="115"/>
    </location>
</feature>
<gene>
    <name evidence="2" type="ORF">EI555_015801</name>
</gene>
<dbReference type="Gene3D" id="3.40.50.720">
    <property type="entry name" value="NAD(P)-binding Rossmann-like Domain"/>
    <property type="match status" value="1"/>
</dbReference>
<feature type="non-terminal residue" evidence="2">
    <location>
        <position position="1"/>
    </location>
</feature>
<dbReference type="EMBL" id="RWIC01001032">
    <property type="protein sequence ID" value="TKC38205.1"/>
    <property type="molecule type" value="Genomic_DNA"/>
</dbReference>
<organism evidence="2 3">
    <name type="scientific">Monodon monoceros</name>
    <name type="common">Narwhal</name>
    <name type="synonym">Ceratodon monodon</name>
    <dbReference type="NCBI Taxonomy" id="40151"/>
    <lineage>
        <taxon>Eukaryota</taxon>
        <taxon>Metazoa</taxon>
        <taxon>Chordata</taxon>
        <taxon>Craniata</taxon>
        <taxon>Vertebrata</taxon>
        <taxon>Euteleostomi</taxon>
        <taxon>Mammalia</taxon>
        <taxon>Eutheria</taxon>
        <taxon>Laurasiatheria</taxon>
        <taxon>Artiodactyla</taxon>
        <taxon>Whippomorpha</taxon>
        <taxon>Cetacea</taxon>
        <taxon>Odontoceti</taxon>
        <taxon>Monodontidae</taxon>
        <taxon>Monodon</taxon>
    </lineage>
</organism>
<feature type="non-terminal residue" evidence="2">
    <location>
        <position position="115"/>
    </location>
</feature>
<name>A0A4U1ENY7_MONMO</name>
<dbReference type="InterPro" id="IPR036291">
    <property type="entry name" value="NAD(P)-bd_dom_sf"/>
</dbReference>
<sequence length="115" mass="11810">AWVPRGLFRPCAGLSVQLSSTGIEQNGILANQVAGVTGSTDGIGFAMAQRLAQQNVGLAVAALQEEGLSTVGTMCHRGRQRPGAAGGHSPGALWGRRLPGVQLSSQPPQWGAPWA</sequence>
<protein>
    <submittedName>
        <fullName evidence="2">Uncharacterized protein</fullName>
    </submittedName>
</protein>
<comment type="caution">
    <text evidence="2">The sequence shown here is derived from an EMBL/GenBank/DDBJ whole genome shotgun (WGS) entry which is preliminary data.</text>
</comment>
<evidence type="ECO:0000313" key="3">
    <source>
        <dbReference type="Proteomes" id="UP000308365"/>
    </source>
</evidence>
<evidence type="ECO:0000256" key="1">
    <source>
        <dbReference type="SAM" id="MobiDB-lite"/>
    </source>
</evidence>
<dbReference type="Proteomes" id="UP000308365">
    <property type="component" value="Unassembled WGS sequence"/>
</dbReference>
<dbReference type="SUPFAM" id="SSF51735">
    <property type="entry name" value="NAD(P)-binding Rossmann-fold domains"/>
    <property type="match status" value="1"/>
</dbReference>
<accession>A0A4U1ENY7</accession>